<accession>A0A8X6GID0</accession>
<organism evidence="1 2">
    <name type="scientific">Trichonephila clavata</name>
    <name type="common">Joro spider</name>
    <name type="synonym">Nephila clavata</name>
    <dbReference type="NCBI Taxonomy" id="2740835"/>
    <lineage>
        <taxon>Eukaryota</taxon>
        <taxon>Metazoa</taxon>
        <taxon>Ecdysozoa</taxon>
        <taxon>Arthropoda</taxon>
        <taxon>Chelicerata</taxon>
        <taxon>Arachnida</taxon>
        <taxon>Araneae</taxon>
        <taxon>Araneomorphae</taxon>
        <taxon>Entelegynae</taxon>
        <taxon>Araneoidea</taxon>
        <taxon>Nephilidae</taxon>
        <taxon>Trichonephila</taxon>
    </lineage>
</organism>
<reference evidence="1" key="1">
    <citation type="submission" date="2020-07" db="EMBL/GenBank/DDBJ databases">
        <title>Multicomponent nature underlies the extraordinary mechanical properties of spider dragline silk.</title>
        <authorList>
            <person name="Kono N."/>
            <person name="Nakamura H."/>
            <person name="Mori M."/>
            <person name="Yoshida Y."/>
            <person name="Ohtoshi R."/>
            <person name="Malay A.D."/>
            <person name="Moran D.A.P."/>
            <person name="Tomita M."/>
            <person name="Numata K."/>
            <person name="Arakawa K."/>
        </authorList>
    </citation>
    <scope>NUCLEOTIDE SEQUENCE</scope>
</reference>
<protein>
    <submittedName>
        <fullName evidence="1">Uncharacterized protein</fullName>
    </submittedName>
</protein>
<evidence type="ECO:0000313" key="1">
    <source>
        <dbReference type="EMBL" id="GFR04458.1"/>
    </source>
</evidence>
<dbReference type="AlphaFoldDB" id="A0A8X6GID0"/>
<evidence type="ECO:0000313" key="2">
    <source>
        <dbReference type="Proteomes" id="UP000887116"/>
    </source>
</evidence>
<dbReference type="Proteomes" id="UP000887116">
    <property type="component" value="Unassembled WGS sequence"/>
</dbReference>
<comment type="caution">
    <text evidence="1">The sequence shown here is derived from an EMBL/GenBank/DDBJ whole genome shotgun (WGS) entry which is preliminary data.</text>
</comment>
<keyword evidence="2" id="KW-1185">Reference proteome</keyword>
<gene>
    <name evidence="1" type="ORF">TNCT_531631</name>
</gene>
<name>A0A8X6GID0_TRICU</name>
<dbReference type="EMBL" id="BMAO01035579">
    <property type="protein sequence ID" value="GFR04458.1"/>
    <property type="molecule type" value="Genomic_DNA"/>
</dbReference>
<proteinExistence type="predicted"/>
<sequence>MEPRKTKTIGVRYGDRGGPLPNPLNLRCSKTLLSLRHSLRKFGSRSAWYAGAQSCWNRKDRNAGRRISSTKSGVMLYNSYRYLCPPNLSSQNTSPNK</sequence>